<evidence type="ECO:0000259" key="5">
    <source>
        <dbReference type="SMART" id="SM00797"/>
    </source>
</evidence>
<dbReference type="InterPro" id="IPR029000">
    <property type="entry name" value="Cyclophilin-like_dom_sf"/>
</dbReference>
<sequence>MGERAVLAEYADTATVLQVASALRDLAPAALLEVVPAERTLLLSGTALSTPGELSALLVDLPVGAPGHTGAGEVVIPVVYDGQDLDSTAAVLGISRERLVQTHCSTTWTAAFGGFAPGFAYLLPETAGGGSPGDAAAGPDLDRWRWQVPRREEPRASVPAGSVALAAGYSGIYPRPSPGGWQLIGRTDAVLFDAARQQPALLTPGTRGRFESRRGAALLHTAGRLATAPTEAARRASAVTAALARRTSGGSVRVPRLHPARPVLVVESPGPRLLVEDGGRPGHAGIGVSRSGAFDRGALARANRAVGNPPFVPALEALLGPVRLRATAPSVIAIAGAPAAVVVTRHDEDSGHLDVAAAETREHPIALDPGDTVEIGPVAHGLRIVLAVRGGIQAEPVLGSASRDTLSGLGPEPLGSGDQVLVGPERGLDAVPWCAPGGDGGGEDVPAALGAGQDEERIEIPVALGPRHSELGTAAVGALLAREWTVRADSDRVGVRLDGEALPVPDGSGTLPSEPMVPGAIQVPPSGLPVVFGPDHPATGGYPVIGVLTPRGLDLLAQAAPGTTLRFREAAPR</sequence>
<organism evidence="6 7">
    <name type="scientific">Brachybacterium epidermidis</name>
    <dbReference type="NCBI Taxonomy" id="2781983"/>
    <lineage>
        <taxon>Bacteria</taxon>
        <taxon>Bacillati</taxon>
        <taxon>Actinomycetota</taxon>
        <taxon>Actinomycetes</taxon>
        <taxon>Micrococcales</taxon>
        <taxon>Dermabacteraceae</taxon>
        <taxon>Brachybacterium</taxon>
    </lineage>
</organism>
<evidence type="ECO:0000256" key="2">
    <source>
        <dbReference type="ARBA" id="ARBA00022801"/>
    </source>
</evidence>
<dbReference type="InterPro" id="IPR003833">
    <property type="entry name" value="CT_C_D"/>
</dbReference>
<dbReference type="Proteomes" id="UP000644727">
    <property type="component" value="Unassembled WGS sequence"/>
</dbReference>
<dbReference type="Gene3D" id="3.30.1360.40">
    <property type="match status" value="1"/>
</dbReference>
<dbReference type="SUPFAM" id="SSF50891">
    <property type="entry name" value="Cyclophilin-like"/>
    <property type="match status" value="2"/>
</dbReference>
<keyword evidence="3" id="KW-0067">ATP-binding</keyword>
<dbReference type="InterPro" id="IPR052708">
    <property type="entry name" value="PxpC"/>
</dbReference>
<dbReference type="PANTHER" id="PTHR43309:SF3">
    <property type="entry name" value="5-OXOPROLINASE SUBUNIT C"/>
    <property type="match status" value="1"/>
</dbReference>
<keyword evidence="1" id="KW-0547">Nucleotide-binding</keyword>
<accession>A0ABR9W2Q2</accession>
<evidence type="ECO:0000256" key="3">
    <source>
        <dbReference type="ARBA" id="ARBA00022840"/>
    </source>
</evidence>
<reference evidence="6 7" key="1">
    <citation type="submission" date="2020-10" db="EMBL/GenBank/DDBJ databases">
        <title>Draft genome and description of Brachybacterium epidermidis sp nov.</title>
        <authorList>
            <person name="Boxberger M."/>
            <person name="La Scola B."/>
        </authorList>
    </citation>
    <scope>NUCLEOTIDE SEQUENCE [LARGE SCALE GENOMIC DNA]</scope>
    <source>
        <strain evidence="6 7">Marseille-Q2903</strain>
    </source>
</reference>
<feature type="domain" description="Carboxyltransferase" evidence="4">
    <location>
        <begin position="1"/>
        <end position="202"/>
    </location>
</feature>
<comment type="caution">
    <text evidence="6">The sequence shown here is derived from an EMBL/GenBank/DDBJ whole genome shotgun (WGS) entry which is preliminary data.</text>
</comment>
<protein>
    <submittedName>
        <fullName evidence="6">5-oxoprolinase/urea amidolyase family protein</fullName>
    </submittedName>
</protein>
<dbReference type="Pfam" id="PF02682">
    <property type="entry name" value="CT_C_D"/>
    <property type="match status" value="1"/>
</dbReference>
<dbReference type="EMBL" id="JADEYR010000013">
    <property type="protein sequence ID" value="MBE9404711.1"/>
    <property type="molecule type" value="Genomic_DNA"/>
</dbReference>
<evidence type="ECO:0000256" key="1">
    <source>
        <dbReference type="ARBA" id="ARBA00022741"/>
    </source>
</evidence>
<evidence type="ECO:0000313" key="7">
    <source>
        <dbReference type="Proteomes" id="UP000644727"/>
    </source>
</evidence>
<dbReference type="PANTHER" id="PTHR43309">
    <property type="entry name" value="5-OXOPROLINASE SUBUNIT C"/>
    <property type="match status" value="1"/>
</dbReference>
<dbReference type="Gene3D" id="2.40.100.10">
    <property type="entry name" value="Cyclophilin-like"/>
    <property type="match status" value="2"/>
</dbReference>
<name>A0ABR9W2Q2_9MICO</name>
<evidence type="ECO:0000259" key="4">
    <source>
        <dbReference type="SMART" id="SM00796"/>
    </source>
</evidence>
<dbReference type="SMART" id="SM00797">
    <property type="entry name" value="AHS2"/>
    <property type="match status" value="1"/>
</dbReference>
<keyword evidence="2" id="KW-0378">Hydrolase</keyword>
<gene>
    <name evidence="6" type="ORF">IOE58_11120</name>
</gene>
<dbReference type="SMART" id="SM00796">
    <property type="entry name" value="AHS1"/>
    <property type="match status" value="1"/>
</dbReference>
<dbReference type="Pfam" id="PF02626">
    <property type="entry name" value="CT_A_B"/>
    <property type="match status" value="1"/>
</dbReference>
<evidence type="ECO:0000313" key="6">
    <source>
        <dbReference type="EMBL" id="MBE9404711.1"/>
    </source>
</evidence>
<dbReference type="InterPro" id="IPR003778">
    <property type="entry name" value="CT_A_B"/>
</dbReference>
<keyword evidence="7" id="KW-1185">Reference proteome</keyword>
<feature type="domain" description="Carboxyltransferase" evidence="5">
    <location>
        <begin position="285"/>
        <end position="573"/>
    </location>
</feature>
<proteinExistence type="predicted"/>